<evidence type="ECO:0000256" key="1">
    <source>
        <dbReference type="SAM" id="MobiDB-lite"/>
    </source>
</evidence>
<feature type="region of interest" description="Disordered" evidence="1">
    <location>
        <begin position="1"/>
        <end position="101"/>
    </location>
</feature>
<feature type="compositionally biased region" description="Basic and acidic residues" evidence="1">
    <location>
        <begin position="20"/>
        <end position="38"/>
    </location>
</feature>
<evidence type="ECO:0000313" key="3">
    <source>
        <dbReference type="Proteomes" id="UP000424527"/>
    </source>
</evidence>
<sequence>MLKETDKTDKLKNMTVAEPTKGKDIVTKEKVMASKAEMDSTAQKSKTSVDKLAAAGAVAKEKVDETAAKAGSVPSKSTTSENRPDVETSKPKESETKVKEAVVVPKDTAKVVKQANVTEIEPKHQTKLDKANRAEDDEQMQLGETVENFKPKESETKVQEAVVVPKDSANVTEIEPKHQAKLDEANQAEDFEPMQLGETGVAEAIEVGSCADDKGQN</sequence>
<reference evidence="2 3" key="1">
    <citation type="submission" date="2019-07" db="EMBL/GenBank/DDBJ databases">
        <title>Chromosome genome assembly for large yellow croaker.</title>
        <authorList>
            <person name="Xiao S."/>
        </authorList>
    </citation>
    <scope>NUCLEOTIDE SEQUENCE [LARGE SCALE GENOMIC DNA]</scope>
    <source>
        <strain evidence="2">JMULYC20181020</strain>
        <tissue evidence="2">Muscle</tissue>
    </source>
</reference>
<dbReference type="AlphaFoldDB" id="A0A6G0HJE6"/>
<feature type="compositionally biased region" description="Basic and acidic residues" evidence="1">
    <location>
        <begin position="82"/>
        <end position="100"/>
    </location>
</feature>
<evidence type="ECO:0000313" key="2">
    <source>
        <dbReference type="EMBL" id="KAE8279315.1"/>
    </source>
</evidence>
<feature type="compositionally biased region" description="Basic and acidic residues" evidence="1">
    <location>
        <begin position="1"/>
        <end position="12"/>
    </location>
</feature>
<keyword evidence="3" id="KW-1185">Reference proteome</keyword>
<organism evidence="2 3">
    <name type="scientific">Larimichthys crocea</name>
    <name type="common">Large yellow croaker</name>
    <name type="synonym">Pseudosciaena crocea</name>
    <dbReference type="NCBI Taxonomy" id="215358"/>
    <lineage>
        <taxon>Eukaryota</taxon>
        <taxon>Metazoa</taxon>
        <taxon>Chordata</taxon>
        <taxon>Craniata</taxon>
        <taxon>Vertebrata</taxon>
        <taxon>Euteleostomi</taxon>
        <taxon>Actinopterygii</taxon>
        <taxon>Neopterygii</taxon>
        <taxon>Teleostei</taxon>
        <taxon>Neoteleostei</taxon>
        <taxon>Acanthomorphata</taxon>
        <taxon>Eupercaria</taxon>
        <taxon>Sciaenidae</taxon>
        <taxon>Larimichthys</taxon>
    </lineage>
</organism>
<protein>
    <submittedName>
        <fullName evidence="2">Uncharacterized protein</fullName>
    </submittedName>
</protein>
<dbReference type="EMBL" id="REGW02000023">
    <property type="protein sequence ID" value="KAE8279315.1"/>
    <property type="molecule type" value="Genomic_DNA"/>
</dbReference>
<accession>A0A6G0HJE6</accession>
<gene>
    <name evidence="2" type="ORF">D5F01_LYC22901</name>
</gene>
<proteinExistence type="predicted"/>
<dbReference type="Proteomes" id="UP000424527">
    <property type="component" value="Unassembled WGS sequence"/>
</dbReference>
<name>A0A6G0HJE6_LARCR</name>
<comment type="caution">
    <text evidence="2">The sequence shown here is derived from an EMBL/GenBank/DDBJ whole genome shotgun (WGS) entry which is preliminary data.</text>
</comment>